<dbReference type="EC" id="1.5.1.3" evidence="2"/>
<evidence type="ECO:0000256" key="5">
    <source>
        <dbReference type="ARBA" id="ARBA00022857"/>
    </source>
</evidence>
<dbReference type="AlphaFoldDB" id="G3AV57"/>
<evidence type="ECO:0000256" key="2">
    <source>
        <dbReference type="ARBA" id="ARBA00012856"/>
    </source>
</evidence>
<dbReference type="GO" id="GO:0046654">
    <property type="term" value="P:tetrahydrofolate biosynthetic process"/>
    <property type="evidence" value="ECO:0007669"/>
    <property type="project" value="UniProtKB-UniPathway"/>
</dbReference>
<keyword evidence="6" id="KW-0560">Oxidoreductase</keyword>
<sequence>MTMTEHKPTISIVVAALKPKYGIGYQGKMPWRLRKEIQYFKNVTSKTTKSNGINAVIMGRKTWESIPKKFRPLPDRINIVLSRSFNNETIDDSVIHADSIENGLKLIKGKNVDKVFIIGGGEIYNSVIGSELVDNLLITEIEHTDPETVPMDTFLKFPEDKWVKQPKSELEKFIGEPVDENITEGDYAYNYTLWTRK</sequence>
<dbReference type="InterPro" id="IPR001796">
    <property type="entry name" value="DHFR_dom"/>
</dbReference>
<dbReference type="Pfam" id="PF00186">
    <property type="entry name" value="DHFR_1"/>
    <property type="match status" value="1"/>
</dbReference>
<dbReference type="STRING" id="619300.G3AV57"/>
<dbReference type="PRINTS" id="PR00070">
    <property type="entry name" value="DHFR"/>
</dbReference>
<keyword evidence="10" id="KW-1185">Reference proteome</keyword>
<dbReference type="GO" id="GO:0005739">
    <property type="term" value="C:mitochondrion"/>
    <property type="evidence" value="ECO:0007669"/>
    <property type="project" value="TreeGrafter"/>
</dbReference>
<evidence type="ECO:0000256" key="4">
    <source>
        <dbReference type="ARBA" id="ARBA00022563"/>
    </source>
</evidence>
<dbReference type="UniPathway" id="UPA00077">
    <property type="reaction ID" value="UER00158"/>
</dbReference>
<reference evidence="9 10" key="1">
    <citation type="journal article" date="2011" name="Proc. Natl. Acad. Sci. U.S.A.">
        <title>Comparative genomics of xylose-fermenting fungi for enhanced biofuel production.</title>
        <authorList>
            <person name="Wohlbach D.J."/>
            <person name="Kuo A."/>
            <person name="Sato T.K."/>
            <person name="Potts K.M."/>
            <person name="Salamov A.A."/>
            <person name="LaButti K.M."/>
            <person name="Sun H."/>
            <person name="Clum A."/>
            <person name="Pangilinan J.L."/>
            <person name="Lindquist E.A."/>
            <person name="Lucas S."/>
            <person name="Lapidus A."/>
            <person name="Jin M."/>
            <person name="Gunawan C."/>
            <person name="Balan V."/>
            <person name="Dale B.E."/>
            <person name="Jeffries T.W."/>
            <person name="Zinkel R."/>
            <person name="Barry K.W."/>
            <person name="Grigoriev I.V."/>
            <person name="Gasch A.P."/>
        </authorList>
    </citation>
    <scope>NUCLEOTIDE SEQUENCE [LARGE SCALE GENOMIC DNA]</scope>
    <source>
        <strain evidence="10">NRRL Y-27907 / 11-Y1</strain>
    </source>
</reference>
<dbReference type="InterPro" id="IPR024072">
    <property type="entry name" value="DHFR-like_dom_sf"/>
</dbReference>
<evidence type="ECO:0000256" key="6">
    <source>
        <dbReference type="ARBA" id="ARBA00023002"/>
    </source>
</evidence>
<gene>
    <name evidence="9" type="ORF">SPAPADRAFT_63474</name>
</gene>
<dbReference type="PROSITE" id="PS51330">
    <property type="entry name" value="DHFR_2"/>
    <property type="match status" value="1"/>
</dbReference>
<dbReference type="InParanoid" id="G3AV57"/>
<evidence type="ECO:0000313" key="10">
    <source>
        <dbReference type="Proteomes" id="UP000000709"/>
    </source>
</evidence>
<dbReference type="GO" id="GO:0046452">
    <property type="term" value="P:dihydrofolate metabolic process"/>
    <property type="evidence" value="ECO:0007669"/>
    <property type="project" value="TreeGrafter"/>
</dbReference>
<dbReference type="PANTHER" id="PTHR48069">
    <property type="entry name" value="DIHYDROFOLATE REDUCTASE"/>
    <property type="match status" value="1"/>
</dbReference>
<dbReference type="GO" id="GO:0004146">
    <property type="term" value="F:dihydrofolate reductase activity"/>
    <property type="evidence" value="ECO:0007669"/>
    <property type="project" value="UniProtKB-EC"/>
</dbReference>
<evidence type="ECO:0000259" key="8">
    <source>
        <dbReference type="PROSITE" id="PS51330"/>
    </source>
</evidence>
<evidence type="ECO:0000256" key="3">
    <source>
        <dbReference type="ARBA" id="ARBA00018886"/>
    </source>
</evidence>
<dbReference type="EMBL" id="GL996506">
    <property type="protein sequence ID" value="EGW29859.1"/>
    <property type="molecule type" value="Genomic_DNA"/>
</dbReference>
<feature type="domain" description="DHFR" evidence="8">
    <location>
        <begin position="9"/>
        <end position="196"/>
    </location>
</feature>
<dbReference type="PROSITE" id="PS00075">
    <property type="entry name" value="DHFR_1"/>
    <property type="match status" value="1"/>
</dbReference>
<keyword evidence="5" id="KW-0521">NADP</keyword>
<dbReference type="GO" id="GO:0046655">
    <property type="term" value="P:folic acid metabolic process"/>
    <property type="evidence" value="ECO:0007669"/>
    <property type="project" value="TreeGrafter"/>
</dbReference>
<keyword evidence="4" id="KW-0554">One-carbon metabolism</keyword>
<evidence type="ECO:0000313" key="9">
    <source>
        <dbReference type="EMBL" id="EGW29859.1"/>
    </source>
</evidence>
<dbReference type="PANTHER" id="PTHR48069:SF3">
    <property type="entry name" value="DIHYDROFOLATE REDUCTASE"/>
    <property type="match status" value="1"/>
</dbReference>
<evidence type="ECO:0000256" key="1">
    <source>
        <dbReference type="ARBA" id="ARBA00004903"/>
    </source>
</evidence>
<dbReference type="KEGG" id="spaa:SPAPADRAFT_63474"/>
<dbReference type="OMA" id="KEMKYFR"/>
<organism evidence="10">
    <name type="scientific">Spathaspora passalidarum (strain NRRL Y-27907 / 11-Y1)</name>
    <dbReference type="NCBI Taxonomy" id="619300"/>
    <lineage>
        <taxon>Eukaryota</taxon>
        <taxon>Fungi</taxon>
        <taxon>Dikarya</taxon>
        <taxon>Ascomycota</taxon>
        <taxon>Saccharomycotina</taxon>
        <taxon>Pichiomycetes</taxon>
        <taxon>Debaryomycetaceae</taxon>
        <taxon>Spathaspora</taxon>
    </lineage>
</organism>
<name>G3AV57_SPAPN</name>
<evidence type="ECO:0000256" key="7">
    <source>
        <dbReference type="RuleBase" id="RU004474"/>
    </source>
</evidence>
<dbReference type="FunCoup" id="G3AV57">
    <property type="interactions" value="454"/>
</dbReference>
<dbReference type="Gene3D" id="3.40.430.10">
    <property type="entry name" value="Dihydrofolate Reductase, subunit A"/>
    <property type="match status" value="1"/>
</dbReference>
<dbReference type="GO" id="GO:0050661">
    <property type="term" value="F:NADP binding"/>
    <property type="evidence" value="ECO:0007669"/>
    <property type="project" value="InterPro"/>
</dbReference>
<dbReference type="InterPro" id="IPR017925">
    <property type="entry name" value="DHFR_CS"/>
</dbReference>
<dbReference type="RefSeq" id="XP_007377625.1">
    <property type="nucleotide sequence ID" value="XM_007377563.1"/>
</dbReference>
<accession>G3AV57</accession>
<comment type="similarity">
    <text evidence="7">Belongs to the dihydrofolate reductase family.</text>
</comment>
<protein>
    <recommendedName>
        <fullName evidence="3">Dihydrofolate reductase</fullName>
        <ecNumber evidence="2">1.5.1.3</ecNumber>
    </recommendedName>
</protein>
<dbReference type="SUPFAM" id="SSF53597">
    <property type="entry name" value="Dihydrofolate reductase-like"/>
    <property type="match status" value="1"/>
</dbReference>
<comment type="pathway">
    <text evidence="1">Cofactor biosynthesis; tetrahydrofolate biosynthesis; 5,6,7,8-tetrahydrofolate from 7,8-dihydrofolate: step 1/1.</text>
</comment>
<dbReference type="GeneID" id="18874771"/>
<dbReference type="CDD" id="cd00209">
    <property type="entry name" value="DHFR"/>
    <property type="match status" value="1"/>
</dbReference>
<proteinExistence type="inferred from homology"/>
<dbReference type="eggNOG" id="KOG1324">
    <property type="taxonomic scope" value="Eukaryota"/>
</dbReference>
<dbReference type="HOGENOM" id="CLU_043966_2_1_1"/>
<dbReference type="InterPro" id="IPR012259">
    <property type="entry name" value="DHFR"/>
</dbReference>
<dbReference type="GO" id="GO:0006730">
    <property type="term" value="P:one-carbon metabolic process"/>
    <property type="evidence" value="ECO:0007669"/>
    <property type="project" value="UniProtKB-KW"/>
</dbReference>
<dbReference type="Proteomes" id="UP000000709">
    <property type="component" value="Unassembled WGS sequence"/>
</dbReference>